<protein>
    <submittedName>
        <fullName evidence="1">Uncharacterized protein</fullName>
    </submittedName>
</protein>
<evidence type="ECO:0000313" key="1">
    <source>
        <dbReference type="EMBL" id="ALB22202.1"/>
    </source>
</evidence>
<dbReference type="Proteomes" id="UP000029558">
    <property type="component" value="Chromosome"/>
</dbReference>
<dbReference type="EMBL" id="CP012508">
    <property type="protein sequence ID" value="ALB22202.1"/>
    <property type="molecule type" value="Genomic_DNA"/>
</dbReference>
<proteinExistence type="predicted"/>
<name>A0AAC8ZNM6_PISSA</name>
<dbReference type="RefSeq" id="WP_155046606.1">
    <property type="nucleotide sequence ID" value="NZ_CP013781.1"/>
</dbReference>
<sequence length="56" mass="6665">MKQHSPTMDELYRHCCTLLKQIEKKQQQEDYTEVRLLGLALDAIAEELDEKSNEYH</sequence>
<dbReference type="AlphaFoldDB" id="A0AAC8ZNM6"/>
<gene>
    <name evidence="1" type="ORF">KU39_1019</name>
</gene>
<evidence type="ECO:0000313" key="2">
    <source>
        <dbReference type="Proteomes" id="UP000029558"/>
    </source>
</evidence>
<organism evidence="1 2">
    <name type="scientific">Piscirickettsia salmonis</name>
    <dbReference type="NCBI Taxonomy" id="1238"/>
    <lineage>
        <taxon>Bacteria</taxon>
        <taxon>Pseudomonadati</taxon>
        <taxon>Pseudomonadota</taxon>
        <taxon>Gammaproteobacteria</taxon>
        <taxon>Thiotrichales</taxon>
        <taxon>Piscirickettsiaceae</taxon>
        <taxon>Piscirickettsia</taxon>
    </lineage>
</organism>
<reference evidence="1 2" key="1">
    <citation type="journal article" date="2014" name="Genome Announc.">
        <title>Comparative Genome Analysis of Two Isolates of the Fish Pathogen Piscirickettsia salmonis from Different Hosts Reveals Major Differences in Virulence-Associated Secretion Systems.</title>
        <authorList>
            <person name="Bohle H."/>
            <person name="Henriquez P."/>
            <person name="Grothusen H."/>
            <person name="Navas E."/>
            <person name="Sandoval A."/>
            <person name="Bustamante F."/>
            <person name="Bustos P."/>
            <person name="Mancilla M."/>
        </authorList>
    </citation>
    <scope>NUCLEOTIDE SEQUENCE [LARGE SCALE GENOMIC DNA]</scope>
    <source>
        <strain evidence="2">B1-32597</strain>
    </source>
</reference>
<accession>A0AAC8ZNM6</accession>